<organism evidence="2 3">
    <name type="scientific">Dryococelus australis</name>
    <dbReference type="NCBI Taxonomy" id="614101"/>
    <lineage>
        <taxon>Eukaryota</taxon>
        <taxon>Metazoa</taxon>
        <taxon>Ecdysozoa</taxon>
        <taxon>Arthropoda</taxon>
        <taxon>Hexapoda</taxon>
        <taxon>Insecta</taxon>
        <taxon>Pterygota</taxon>
        <taxon>Neoptera</taxon>
        <taxon>Polyneoptera</taxon>
        <taxon>Phasmatodea</taxon>
        <taxon>Verophasmatodea</taxon>
        <taxon>Anareolatae</taxon>
        <taxon>Phasmatidae</taxon>
        <taxon>Eurycanthinae</taxon>
        <taxon>Dryococelus</taxon>
    </lineage>
</organism>
<reference evidence="2 3" key="1">
    <citation type="submission" date="2023-02" db="EMBL/GenBank/DDBJ databases">
        <title>LHISI_Scaffold_Assembly.</title>
        <authorList>
            <person name="Stuart O.P."/>
            <person name="Cleave R."/>
            <person name="Magrath M.J.L."/>
            <person name="Mikheyev A.S."/>
        </authorList>
    </citation>
    <scope>NUCLEOTIDE SEQUENCE [LARGE SCALE GENOMIC DNA]</scope>
    <source>
        <strain evidence="2">Daus_M_001</strain>
        <tissue evidence="2">Leg muscle</tissue>
    </source>
</reference>
<accession>A0ABQ9G978</accession>
<proteinExistence type="predicted"/>
<gene>
    <name evidence="2" type="ORF">PR048_030516</name>
</gene>
<evidence type="ECO:0000313" key="3">
    <source>
        <dbReference type="Proteomes" id="UP001159363"/>
    </source>
</evidence>
<sequence>MVGLVPFEALREKDLKGKYSRLSGSRAETTVSFLYSFLTNFGSPLVDNRPIMNAVKYRVMFGVVWTNRTMVSSNTATNRTGVLAEADPAHLPPKRTGFNPRSGHRIFACGNRAGRCHWSADFFGDLPFPPHFRSSIAPYSPKSPSSALKTSLDSSDFSKGRFMIERNSPSLAAWTLLPGPPLSQITLVLVFRTLDVSTHSLAEFHSCCNSKRCGVKKRRQSHVTAPTKRGNERDGRMGGYKKRFYSAAPSHSVTRDGRPLVFAVVSNSAASSTPHSWSDLPAGQTSAALVCLPKSYTDAIPSLSSQSDMRVLGEVLALCPPKRYHHKQWPITAYLRRGGRTRKPTTLNLPEVGERVDDQFPRNEMDNRLQLARTGDTSSCESESGKLPHDEKRGRLTVIGGPARGRRRAWYAAKRGALLFDATLLRLFREKHPSLGTVRSSLRSRYAVSFSFRTALSRPVAARRGTTATAHALTSVIGTSCEPTRPERVQRTCFATLGRGGLTVSSLASHQGEPGSIPGRVTGFSHVGFVPVDAVGRRVFSRISRFPSPFIPAHLHTPTSALKTPLLRAA</sequence>
<evidence type="ECO:0000256" key="1">
    <source>
        <dbReference type="SAM" id="MobiDB-lite"/>
    </source>
</evidence>
<protein>
    <submittedName>
        <fullName evidence="2">Uncharacterized protein</fullName>
    </submittedName>
</protein>
<keyword evidence="3" id="KW-1185">Reference proteome</keyword>
<dbReference type="Proteomes" id="UP001159363">
    <property type="component" value="Chromosome 13"/>
</dbReference>
<comment type="caution">
    <text evidence="2">The sequence shown here is derived from an EMBL/GenBank/DDBJ whole genome shotgun (WGS) entry which is preliminary data.</text>
</comment>
<evidence type="ECO:0000313" key="2">
    <source>
        <dbReference type="EMBL" id="KAJ8868975.1"/>
    </source>
</evidence>
<feature type="region of interest" description="Disordered" evidence="1">
    <location>
        <begin position="219"/>
        <end position="239"/>
    </location>
</feature>
<dbReference type="EMBL" id="JARBHB010000014">
    <property type="protein sequence ID" value="KAJ8868975.1"/>
    <property type="molecule type" value="Genomic_DNA"/>
</dbReference>
<name>A0ABQ9G978_9NEOP</name>